<protein>
    <recommendedName>
        <fullName evidence="6">Ribosomal RNA small subunit methyltransferase G</fullName>
        <ecNumber evidence="6">2.1.1.170</ecNumber>
    </recommendedName>
    <alternativeName>
        <fullName evidence="6">16S rRNA 7-methylguanosine methyltransferase</fullName>
        <shortName evidence="6">16S rRNA m7G methyltransferase</shortName>
    </alternativeName>
</protein>
<keyword evidence="4 6" id="KW-0808">Transferase</keyword>
<comment type="caution">
    <text evidence="7">The sequence shown here is derived from an EMBL/GenBank/DDBJ whole genome shotgun (WGS) entry which is preliminary data.</text>
</comment>
<dbReference type="EMBL" id="JACIEA010000003">
    <property type="protein sequence ID" value="MBB3943764.1"/>
    <property type="molecule type" value="Genomic_DNA"/>
</dbReference>
<dbReference type="SUPFAM" id="SSF53335">
    <property type="entry name" value="S-adenosyl-L-methionine-dependent methyltransferases"/>
    <property type="match status" value="1"/>
</dbReference>
<dbReference type="RefSeq" id="WP_183942080.1">
    <property type="nucleotide sequence ID" value="NZ_BAABBG010000022.1"/>
</dbReference>
<evidence type="ECO:0000256" key="3">
    <source>
        <dbReference type="ARBA" id="ARBA00022603"/>
    </source>
</evidence>
<dbReference type="EC" id="2.1.1.170" evidence="6"/>
<keyword evidence="1 6" id="KW-0963">Cytoplasm</keyword>
<keyword evidence="8" id="KW-1185">Reference proteome</keyword>
<feature type="binding site" evidence="6">
    <location>
        <position position="82"/>
    </location>
    <ligand>
        <name>S-adenosyl-L-methionine</name>
        <dbReference type="ChEBI" id="CHEBI:59789"/>
    </ligand>
</feature>
<comment type="subcellular location">
    <subcellularLocation>
        <location evidence="6">Cytoplasm</location>
    </subcellularLocation>
</comment>
<keyword evidence="3 6" id="KW-0489">Methyltransferase</keyword>
<dbReference type="NCBIfam" id="TIGR00138">
    <property type="entry name" value="rsmG_gidB"/>
    <property type="match status" value="1"/>
</dbReference>
<evidence type="ECO:0000256" key="5">
    <source>
        <dbReference type="ARBA" id="ARBA00022691"/>
    </source>
</evidence>
<evidence type="ECO:0000256" key="1">
    <source>
        <dbReference type="ARBA" id="ARBA00022490"/>
    </source>
</evidence>
<feature type="binding site" evidence="6">
    <location>
        <position position="142"/>
    </location>
    <ligand>
        <name>S-adenosyl-L-methionine</name>
        <dbReference type="ChEBI" id="CHEBI:59789"/>
    </ligand>
</feature>
<evidence type="ECO:0000313" key="7">
    <source>
        <dbReference type="EMBL" id="MBB3943764.1"/>
    </source>
</evidence>
<comment type="function">
    <text evidence="6">Specifically methylates the N7 position of guanine in position 527 of 16S rRNA.</text>
</comment>
<dbReference type="InterPro" id="IPR003682">
    <property type="entry name" value="rRNA_ssu_MeTfrase_G"/>
</dbReference>
<comment type="catalytic activity">
    <reaction evidence="6">
        <text>guanosine(527) in 16S rRNA + S-adenosyl-L-methionine = N(7)-methylguanosine(527) in 16S rRNA + S-adenosyl-L-homocysteine</text>
        <dbReference type="Rhea" id="RHEA:42732"/>
        <dbReference type="Rhea" id="RHEA-COMP:10209"/>
        <dbReference type="Rhea" id="RHEA-COMP:10210"/>
        <dbReference type="ChEBI" id="CHEBI:57856"/>
        <dbReference type="ChEBI" id="CHEBI:59789"/>
        <dbReference type="ChEBI" id="CHEBI:74269"/>
        <dbReference type="ChEBI" id="CHEBI:74480"/>
        <dbReference type="EC" id="2.1.1.170"/>
    </reaction>
</comment>
<dbReference type="HAMAP" id="MF_00074">
    <property type="entry name" value="16SrRNA_methyltr_G"/>
    <property type="match status" value="1"/>
</dbReference>
<sequence>MTETEAKEWLTTSLGVSRETMESLDAFVAFLKRESASQNLIAASTIEDIWSRHIVDSAQLLTFMDQSRPETKWLDLGSGAGFPGLIIALLTNFEVTLVESRARRIEYLQRAVGMLDIGGRVTVMGMPLERMKTAPFSVISARAFAPLPKLFELAARFSHNNTLWLLPKGRNAAAEWDDVKTVWDGAFSVKQSITDADAGILVGTLVGKRTGGGNAGAKGQKP</sequence>
<dbReference type="Gene3D" id="3.40.50.150">
    <property type="entry name" value="Vaccinia Virus protein VP39"/>
    <property type="match status" value="1"/>
</dbReference>
<proteinExistence type="inferred from homology"/>
<organism evidence="7 8">
    <name type="scientific">Sphingorhabdus rigui</name>
    <dbReference type="NCBI Taxonomy" id="1282858"/>
    <lineage>
        <taxon>Bacteria</taxon>
        <taxon>Pseudomonadati</taxon>
        <taxon>Pseudomonadota</taxon>
        <taxon>Alphaproteobacteria</taxon>
        <taxon>Sphingomonadales</taxon>
        <taxon>Sphingomonadaceae</taxon>
        <taxon>Sphingorhabdus</taxon>
    </lineage>
</organism>
<dbReference type="InterPro" id="IPR029063">
    <property type="entry name" value="SAM-dependent_MTases_sf"/>
</dbReference>
<dbReference type="PANTHER" id="PTHR31760:SF0">
    <property type="entry name" value="S-ADENOSYL-L-METHIONINE-DEPENDENT METHYLTRANSFERASES SUPERFAMILY PROTEIN"/>
    <property type="match status" value="1"/>
</dbReference>
<comment type="caution">
    <text evidence="6">Lacks conserved residue(s) required for the propagation of feature annotation.</text>
</comment>
<gene>
    <name evidence="6" type="primary">rsmG</name>
    <name evidence="7" type="ORF">GGR91_002028</name>
</gene>
<accession>A0A840B5K3</accession>
<keyword evidence="2 6" id="KW-0698">rRNA processing</keyword>
<dbReference type="AlphaFoldDB" id="A0A840B5K3"/>
<dbReference type="PANTHER" id="PTHR31760">
    <property type="entry name" value="S-ADENOSYL-L-METHIONINE-DEPENDENT METHYLTRANSFERASES SUPERFAMILY PROTEIN"/>
    <property type="match status" value="1"/>
</dbReference>
<feature type="binding site" evidence="6">
    <location>
        <begin position="128"/>
        <end position="129"/>
    </location>
    <ligand>
        <name>S-adenosyl-L-methionine</name>
        <dbReference type="ChEBI" id="CHEBI:59789"/>
    </ligand>
</feature>
<dbReference type="Pfam" id="PF02527">
    <property type="entry name" value="GidB"/>
    <property type="match status" value="1"/>
</dbReference>
<feature type="binding site" evidence="6">
    <location>
        <position position="77"/>
    </location>
    <ligand>
        <name>S-adenosyl-L-methionine</name>
        <dbReference type="ChEBI" id="CHEBI:59789"/>
    </ligand>
</feature>
<dbReference type="GO" id="GO:0070043">
    <property type="term" value="F:rRNA (guanine-N7-)-methyltransferase activity"/>
    <property type="evidence" value="ECO:0007669"/>
    <property type="project" value="UniProtKB-UniRule"/>
</dbReference>
<evidence type="ECO:0000256" key="4">
    <source>
        <dbReference type="ARBA" id="ARBA00022679"/>
    </source>
</evidence>
<dbReference type="GO" id="GO:0005829">
    <property type="term" value="C:cytosol"/>
    <property type="evidence" value="ECO:0007669"/>
    <property type="project" value="TreeGrafter"/>
</dbReference>
<evidence type="ECO:0000256" key="2">
    <source>
        <dbReference type="ARBA" id="ARBA00022552"/>
    </source>
</evidence>
<reference evidence="7 8" key="1">
    <citation type="submission" date="2020-08" db="EMBL/GenBank/DDBJ databases">
        <title>Genomic Encyclopedia of Type Strains, Phase IV (KMG-IV): sequencing the most valuable type-strain genomes for metagenomic binning, comparative biology and taxonomic classification.</title>
        <authorList>
            <person name="Goeker M."/>
        </authorList>
    </citation>
    <scope>NUCLEOTIDE SEQUENCE [LARGE SCALE GENOMIC DNA]</scope>
    <source>
        <strain evidence="7 8">DSM 29050</strain>
    </source>
</reference>
<evidence type="ECO:0000313" key="8">
    <source>
        <dbReference type="Proteomes" id="UP000581447"/>
    </source>
</evidence>
<dbReference type="Proteomes" id="UP000581447">
    <property type="component" value="Unassembled WGS sequence"/>
</dbReference>
<name>A0A840B5K3_9SPHN</name>
<comment type="similarity">
    <text evidence="6">Belongs to the methyltransferase superfamily. RNA methyltransferase RsmG family.</text>
</comment>
<keyword evidence="5 6" id="KW-0949">S-adenosyl-L-methionine</keyword>
<evidence type="ECO:0000256" key="6">
    <source>
        <dbReference type="HAMAP-Rule" id="MF_00074"/>
    </source>
</evidence>